<dbReference type="HOGENOM" id="CLU_954442_0_0_1"/>
<dbReference type="SMART" id="SM00575">
    <property type="entry name" value="ZnF_PMZ"/>
    <property type="match status" value="1"/>
</dbReference>
<evidence type="ECO:0000259" key="6">
    <source>
        <dbReference type="PROSITE" id="PS50966"/>
    </source>
</evidence>
<sequence>MQLVNFIAVHYMWATSEIPANVRATSETATNVRAKSTSKKKRATYERVEVHEEDGICGHQCKSVVTHHAILNDHAFEIVKKDKSRFRAICKRAEQGCNWKFYASTSKNYIGCKYFQIVDMHDRIRQMIIEKFVLRDKIARKMSGIIIPSITNALNAKSKTIKDHEVLICGVGTVVVTVNRFRHVVNLEQKTCSCRAWQVTGKPYSHTLAFIAKLSRHVQMDAFVHEYFSVERFRKAYASTFNPMTSKDSWPRVDLGYKIKKPKLRRKPGRPRKSRIKVYDEASTSKRKRPCS</sequence>
<organism evidence="7 8">
    <name type="scientific">Setaria italica</name>
    <name type="common">Foxtail millet</name>
    <name type="synonym">Panicum italicum</name>
    <dbReference type="NCBI Taxonomy" id="4555"/>
    <lineage>
        <taxon>Eukaryota</taxon>
        <taxon>Viridiplantae</taxon>
        <taxon>Streptophyta</taxon>
        <taxon>Embryophyta</taxon>
        <taxon>Tracheophyta</taxon>
        <taxon>Spermatophyta</taxon>
        <taxon>Magnoliopsida</taxon>
        <taxon>Liliopsida</taxon>
        <taxon>Poales</taxon>
        <taxon>Poaceae</taxon>
        <taxon>PACMAD clade</taxon>
        <taxon>Panicoideae</taxon>
        <taxon>Panicodae</taxon>
        <taxon>Paniceae</taxon>
        <taxon>Cenchrinae</taxon>
        <taxon>Setaria</taxon>
    </lineage>
</organism>
<feature type="domain" description="SWIM-type" evidence="6">
    <location>
        <begin position="181"/>
        <end position="215"/>
    </location>
</feature>
<dbReference type="PANTHER" id="PTHR31973">
    <property type="entry name" value="POLYPROTEIN, PUTATIVE-RELATED"/>
    <property type="match status" value="1"/>
</dbReference>
<evidence type="ECO:0000313" key="8">
    <source>
        <dbReference type="Proteomes" id="UP000004995"/>
    </source>
</evidence>
<evidence type="ECO:0000256" key="4">
    <source>
        <dbReference type="PROSITE-ProRule" id="PRU00325"/>
    </source>
</evidence>
<dbReference type="InterPro" id="IPR007527">
    <property type="entry name" value="Znf_SWIM"/>
</dbReference>
<name>K3XYL3_SETIT</name>
<dbReference type="EMBL" id="AGNK02002417">
    <property type="status" value="NOT_ANNOTATED_CDS"/>
    <property type="molecule type" value="Genomic_DNA"/>
</dbReference>
<dbReference type="STRING" id="4555.K3XYL3"/>
<protein>
    <recommendedName>
        <fullName evidence="6">SWIM-type domain-containing protein</fullName>
    </recommendedName>
</protein>
<evidence type="ECO:0000313" key="7">
    <source>
        <dbReference type="EnsemblPlants" id="KQL10512"/>
    </source>
</evidence>
<dbReference type="PROSITE" id="PS50966">
    <property type="entry name" value="ZF_SWIM"/>
    <property type="match status" value="1"/>
</dbReference>
<keyword evidence="8" id="KW-1185">Reference proteome</keyword>
<feature type="region of interest" description="Disordered" evidence="5">
    <location>
        <begin position="261"/>
        <end position="292"/>
    </location>
</feature>
<keyword evidence="2 4" id="KW-0863">Zinc-finger</keyword>
<dbReference type="OMA" id="HEEDGIC"/>
<dbReference type="InterPro" id="IPR006564">
    <property type="entry name" value="Znf_PMZ"/>
</dbReference>
<dbReference type="Proteomes" id="UP000004995">
    <property type="component" value="Unassembled WGS sequence"/>
</dbReference>
<proteinExistence type="predicted"/>
<evidence type="ECO:0000256" key="2">
    <source>
        <dbReference type="ARBA" id="ARBA00022771"/>
    </source>
</evidence>
<reference evidence="7" key="2">
    <citation type="submission" date="2018-08" db="UniProtKB">
        <authorList>
            <consortium name="EnsemblPlants"/>
        </authorList>
    </citation>
    <scope>IDENTIFICATION</scope>
    <source>
        <strain evidence="7">Yugu1</strain>
    </source>
</reference>
<reference evidence="8" key="1">
    <citation type="journal article" date="2012" name="Nat. Biotechnol.">
        <title>Reference genome sequence of the model plant Setaria.</title>
        <authorList>
            <person name="Bennetzen J.L."/>
            <person name="Schmutz J."/>
            <person name="Wang H."/>
            <person name="Percifield R."/>
            <person name="Hawkins J."/>
            <person name="Pontaroli A.C."/>
            <person name="Estep M."/>
            <person name="Feng L."/>
            <person name="Vaughn J.N."/>
            <person name="Grimwood J."/>
            <person name="Jenkins J."/>
            <person name="Barry K."/>
            <person name="Lindquist E."/>
            <person name="Hellsten U."/>
            <person name="Deshpande S."/>
            <person name="Wang X."/>
            <person name="Wu X."/>
            <person name="Mitros T."/>
            <person name="Triplett J."/>
            <person name="Yang X."/>
            <person name="Ye C.Y."/>
            <person name="Mauro-Herrera M."/>
            <person name="Wang L."/>
            <person name="Li P."/>
            <person name="Sharma M."/>
            <person name="Sharma R."/>
            <person name="Ronald P.C."/>
            <person name="Panaud O."/>
            <person name="Kellogg E.A."/>
            <person name="Brutnell T.P."/>
            <person name="Doust A.N."/>
            <person name="Tuskan G.A."/>
            <person name="Rokhsar D."/>
            <person name="Devos K.M."/>
        </authorList>
    </citation>
    <scope>NUCLEOTIDE SEQUENCE [LARGE SCALE GENOMIC DNA]</scope>
    <source>
        <strain evidence="8">cv. Yugu1</strain>
    </source>
</reference>
<evidence type="ECO:0000256" key="3">
    <source>
        <dbReference type="ARBA" id="ARBA00022833"/>
    </source>
</evidence>
<evidence type="ECO:0000256" key="1">
    <source>
        <dbReference type="ARBA" id="ARBA00022723"/>
    </source>
</evidence>
<keyword evidence="1" id="KW-0479">Metal-binding</keyword>
<accession>K3XYL3</accession>
<feature type="compositionally biased region" description="Basic residues" evidence="5">
    <location>
        <begin position="261"/>
        <end position="276"/>
    </location>
</feature>
<evidence type="ECO:0000256" key="5">
    <source>
        <dbReference type="SAM" id="MobiDB-lite"/>
    </source>
</evidence>
<dbReference type="GO" id="GO:0008270">
    <property type="term" value="F:zinc ion binding"/>
    <property type="evidence" value="ECO:0007669"/>
    <property type="project" value="UniProtKB-KW"/>
</dbReference>
<dbReference type="AlphaFoldDB" id="K3XYL3"/>
<dbReference type="EnsemblPlants" id="KQL10512">
    <property type="protein sequence ID" value="KQL10512"/>
    <property type="gene ID" value="SETIT_007021mg"/>
</dbReference>
<dbReference type="Pfam" id="PF04434">
    <property type="entry name" value="SWIM"/>
    <property type="match status" value="1"/>
</dbReference>
<keyword evidence="3" id="KW-0862">Zinc</keyword>
<dbReference type="InParanoid" id="K3XYL3"/>
<dbReference type="PANTHER" id="PTHR31973:SF188">
    <property type="entry name" value="POLYPROTEIN, PUTATIVE-RELATED"/>
    <property type="match status" value="1"/>
</dbReference>
<dbReference type="eggNOG" id="ENOG502QVYU">
    <property type="taxonomic scope" value="Eukaryota"/>
</dbReference>
<dbReference type="Gramene" id="KQL10512">
    <property type="protein sequence ID" value="KQL10512"/>
    <property type="gene ID" value="SETIT_007021mg"/>
</dbReference>